<dbReference type="GeneID" id="92207703"/>
<dbReference type="Proteomes" id="UP001497383">
    <property type="component" value="Chromosome 3"/>
</dbReference>
<feature type="region of interest" description="Disordered" evidence="5">
    <location>
        <begin position="1"/>
        <end position="49"/>
    </location>
</feature>
<dbReference type="PROSITE" id="PS50039">
    <property type="entry name" value="FORK_HEAD_3"/>
    <property type="match status" value="1"/>
</dbReference>
<dbReference type="PROSITE" id="PS50006">
    <property type="entry name" value="FHA_DOMAIN"/>
    <property type="match status" value="1"/>
</dbReference>
<dbReference type="Gene3D" id="1.10.10.10">
    <property type="entry name" value="Winged helix-like DNA-binding domain superfamily/Winged helix DNA-binding domain"/>
    <property type="match status" value="1"/>
</dbReference>
<sequence length="1259" mass="134995">MNMDVTDELGRSSSLQSPTGGQLRQPTRSSPQESATTTATATPMAKIKAEDIPEVPGLVLDEEFNMLLSTSPPQLKSRRNSSSSAAFTSHPPPKKASLVKEEDIFDSSSGELFMRQPSMIAPADPIDPIEHAPPVPAPTAGDETTKEKNARRSPEPATQAPFQSHSQPQSLAQGQGGEQQQEDDDEIDRRARVSAYATLEFDNTVFYVQTLQVVLGRKSQDELIQQNVDVHLSEKKAISRRHAKIFYNFGTQRFEISVLGKNGAFVNESFVEKGITIPLVNGVKIQIGDIKFEFKLPDEPKVDENNEQGGQSGPKQFNPSDAINLKSNLFSKTPTPKNSPNKKMPDLAEVPELQSTSPAQPALSPPPPAAAAVKPKQRKMSRRDSLLKLRRLSKSQGTSDEINELLKGIGLNPIGDGSGAGGVGGGEEPMDLDDQIRLLLDEDASNLGIETSEGKSASLYDESAIADDDAADVAGNVGGGENENDKLGHVVKSFDQADHEIKDLDMQVRHLGQEISQLSSQPQGGDSSLIQEKEMEKKHLEELKKSKELNLQQRRNSYVKNAGPISRATPLMGKPASIQPPASSSIYNRIHGLDRTGFPFHSGGQNPAMFAPPPKLIAPVHIITSEPSAIRPRPPLRAITISDVPTLSTYYYPKTLDEPGKYPKPKKLKKLPPKKTAKRVFNAEEIPEQCRVKPNLTYNAMILEVLKTSVAAQSGLTVNEICESIKEVYPYYKYCPDGWQTNVGHTVKFSKFYKRVAHTGSEPKHVLDELYLDERNAVRQQQKQIAEAKAKAEFMRQEEIRQRQRLEAQQQFNNQMYVNRGVYSQPKFQTPTPAFAAPAAGITPTPTTALGLAPAPVPAPPVALVAPIASNGPLPTAAPPTTKIEPAQNTGNGIGVGIGLGNKNGNAASPSTPVAPPQPSMSDPGTQKSLEYLRKDLFSLYKSRNLSYDRETATSLITKALATTIAQVNSIGAKTGCGDNALAFLVEKAPQQVSKILGIALTKSIREHEGTSSNSSTKPSTPVQARAVPASMPMAPPSAQPVATQAPQATQVPQIQAPQATQATPATQGGLKASSLSPTKEISSAKIQNGQSIPSPQARATTDTSRPGQGISQSQSQPAASAQIPTSTRASPPLPPPTPSSAITQPAVSNASSPTATNPATQNNSNSNNNNFSPTGPSVVAQNNGTSRLPSYGKPPSLGRPSYMGRPPSYGKPPGAGSALSRPPSFLSNKPTFQSGIKRESDSSKQDHEPVSKIPRTSE</sequence>
<evidence type="ECO:0000313" key="8">
    <source>
        <dbReference type="EMBL" id="CAK9438276.1"/>
    </source>
</evidence>
<evidence type="ECO:0000313" key="9">
    <source>
        <dbReference type="Proteomes" id="UP001497383"/>
    </source>
</evidence>
<evidence type="ECO:0000259" key="7">
    <source>
        <dbReference type="PROSITE" id="PS50039"/>
    </source>
</evidence>
<organism evidence="8 9">
    <name type="scientific">Lodderomyces beijingensis</name>
    <dbReference type="NCBI Taxonomy" id="1775926"/>
    <lineage>
        <taxon>Eukaryota</taxon>
        <taxon>Fungi</taxon>
        <taxon>Dikarya</taxon>
        <taxon>Ascomycota</taxon>
        <taxon>Saccharomycotina</taxon>
        <taxon>Pichiomycetes</taxon>
        <taxon>Debaryomycetaceae</taxon>
        <taxon>Candida/Lodderomyces clade</taxon>
        <taxon>Lodderomyces</taxon>
    </lineage>
</organism>
<feature type="region of interest" description="Disordered" evidence="5">
    <location>
        <begin position="121"/>
        <end position="187"/>
    </location>
</feature>
<accession>A0ABP0ZKV7</accession>
<dbReference type="Gene3D" id="2.60.200.20">
    <property type="match status" value="1"/>
</dbReference>
<dbReference type="SMART" id="SM00339">
    <property type="entry name" value="FH"/>
    <property type="match status" value="1"/>
</dbReference>
<feature type="compositionally biased region" description="Low complexity" evidence="5">
    <location>
        <begin position="331"/>
        <end position="342"/>
    </location>
</feature>
<name>A0ABP0ZKV7_9ASCO</name>
<evidence type="ECO:0000256" key="2">
    <source>
        <dbReference type="ARBA" id="ARBA00023242"/>
    </source>
</evidence>
<feature type="domain" description="Fork-head" evidence="7">
    <location>
        <begin position="693"/>
        <end position="756"/>
    </location>
</feature>
<keyword evidence="4" id="KW-0175">Coiled coil</keyword>
<feature type="coiled-coil region" evidence="4">
    <location>
        <begin position="771"/>
        <end position="809"/>
    </location>
</feature>
<evidence type="ECO:0000256" key="1">
    <source>
        <dbReference type="ARBA" id="ARBA00023125"/>
    </source>
</evidence>
<protein>
    <recommendedName>
        <fullName evidence="10">FHA domain-containing protein</fullName>
    </recommendedName>
</protein>
<feature type="compositionally biased region" description="Polar residues" evidence="5">
    <location>
        <begin position="11"/>
        <end position="34"/>
    </location>
</feature>
<feature type="compositionally biased region" description="Polar residues" evidence="5">
    <location>
        <begin position="1074"/>
        <end position="1106"/>
    </location>
</feature>
<dbReference type="PANTHER" id="PTHR21712">
    <property type="entry name" value="PRE-RRNA-PROCESSING PROTEIN FHL1"/>
    <property type="match status" value="1"/>
</dbReference>
<dbReference type="InterPro" id="IPR036390">
    <property type="entry name" value="WH_DNA-bd_sf"/>
</dbReference>
<feature type="compositionally biased region" description="Polar residues" evidence="5">
    <location>
        <begin position="1226"/>
        <end position="1235"/>
    </location>
</feature>
<dbReference type="InterPro" id="IPR000253">
    <property type="entry name" value="FHA_dom"/>
</dbReference>
<feature type="region of interest" description="Disordered" evidence="5">
    <location>
        <begin position="298"/>
        <end position="383"/>
    </location>
</feature>
<keyword evidence="2 3" id="KW-0539">Nucleus</keyword>
<feature type="compositionally biased region" description="Basic and acidic residues" evidence="5">
    <location>
        <begin position="1237"/>
        <end position="1259"/>
    </location>
</feature>
<feature type="compositionally biased region" description="Polar residues" evidence="5">
    <location>
        <begin position="70"/>
        <end position="87"/>
    </location>
</feature>
<dbReference type="RefSeq" id="XP_066829445.1">
    <property type="nucleotide sequence ID" value="XM_066972514.1"/>
</dbReference>
<feature type="domain" description="FHA" evidence="6">
    <location>
        <begin position="213"/>
        <end position="271"/>
    </location>
</feature>
<feature type="compositionally biased region" description="Basic and acidic residues" evidence="5">
    <location>
        <begin position="143"/>
        <end position="154"/>
    </location>
</feature>
<feature type="region of interest" description="Disordered" evidence="5">
    <location>
        <begin position="70"/>
        <end position="103"/>
    </location>
</feature>
<evidence type="ECO:0000259" key="6">
    <source>
        <dbReference type="PROSITE" id="PS50006"/>
    </source>
</evidence>
<evidence type="ECO:0000256" key="3">
    <source>
        <dbReference type="PROSITE-ProRule" id="PRU00089"/>
    </source>
</evidence>
<feature type="DNA-binding region" description="Fork-head" evidence="3">
    <location>
        <begin position="693"/>
        <end position="756"/>
    </location>
</feature>
<dbReference type="EMBL" id="OZ022407">
    <property type="protein sequence ID" value="CAK9438276.1"/>
    <property type="molecule type" value="Genomic_DNA"/>
</dbReference>
<reference evidence="8 9" key="1">
    <citation type="submission" date="2024-03" db="EMBL/GenBank/DDBJ databases">
        <authorList>
            <person name="Brejova B."/>
        </authorList>
    </citation>
    <scope>NUCLEOTIDE SEQUENCE [LARGE SCALE GENOMIC DNA]</scope>
    <source>
        <strain evidence="8 9">CBS 14171</strain>
    </source>
</reference>
<feature type="compositionally biased region" description="Low complexity" evidence="5">
    <location>
        <begin position="1107"/>
        <end position="1131"/>
    </location>
</feature>
<dbReference type="PANTHER" id="PTHR21712:SF29">
    <property type="entry name" value="PRE-RRNA-PROCESSING PROTEIN FHL1"/>
    <property type="match status" value="1"/>
</dbReference>
<feature type="compositionally biased region" description="Low complexity" evidence="5">
    <location>
        <begin position="1040"/>
        <end position="1068"/>
    </location>
</feature>
<feature type="region of interest" description="Disordered" evidence="5">
    <location>
        <begin position="1007"/>
        <end position="1259"/>
    </location>
</feature>
<evidence type="ECO:0000256" key="4">
    <source>
        <dbReference type="SAM" id="Coils"/>
    </source>
</evidence>
<dbReference type="InterPro" id="IPR045178">
    <property type="entry name" value="Fhl1/FHA1"/>
</dbReference>
<keyword evidence="1 3" id="KW-0238">DNA-binding</keyword>
<comment type="subcellular location">
    <subcellularLocation>
        <location evidence="3">Nucleus</location>
    </subcellularLocation>
</comment>
<evidence type="ECO:0008006" key="10">
    <source>
        <dbReference type="Google" id="ProtNLM"/>
    </source>
</evidence>
<gene>
    <name evidence="8" type="ORF">LODBEIA_P25070</name>
</gene>
<feature type="coiled-coil region" evidence="4">
    <location>
        <begin position="501"/>
        <end position="550"/>
    </location>
</feature>
<dbReference type="InterPro" id="IPR001766">
    <property type="entry name" value="Fork_head_dom"/>
</dbReference>
<dbReference type="CDD" id="cd22701">
    <property type="entry name" value="FHA_FKH1-like"/>
    <property type="match status" value="1"/>
</dbReference>
<keyword evidence="9" id="KW-1185">Reference proteome</keyword>
<proteinExistence type="predicted"/>
<dbReference type="SUPFAM" id="SSF46785">
    <property type="entry name" value="Winged helix' DNA-binding domain"/>
    <property type="match status" value="1"/>
</dbReference>
<feature type="compositionally biased region" description="Low complexity" evidence="5">
    <location>
        <begin position="1011"/>
        <end position="1033"/>
    </location>
</feature>
<dbReference type="SMART" id="SM00240">
    <property type="entry name" value="FHA"/>
    <property type="match status" value="1"/>
</dbReference>
<dbReference type="Pfam" id="PF00498">
    <property type="entry name" value="FHA"/>
    <property type="match status" value="1"/>
</dbReference>
<feature type="compositionally biased region" description="Polar residues" evidence="5">
    <location>
        <begin position="1180"/>
        <end position="1189"/>
    </location>
</feature>
<feature type="region of interest" description="Disordered" evidence="5">
    <location>
        <begin position="903"/>
        <end position="926"/>
    </location>
</feature>
<dbReference type="SUPFAM" id="SSF49879">
    <property type="entry name" value="SMAD/FHA domain"/>
    <property type="match status" value="1"/>
</dbReference>
<feature type="compositionally biased region" description="Polar residues" evidence="5">
    <location>
        <begin position="160"/>
        <end position="172"/>
    </location>
</feature>
<evidence type="ECO:0000256" key="5">
    <source>
        <dbReference type="SAM" id="MobiDB-lite"/>
    </source>
</evidence>
<dbReference type="InterPro" id="IPR036388">
    <property type="entry name" value="WH-like_DNA-bd_sf"/>
</dbReference>
<dbReference type="Pfam" id="PF00250">
    <property type="entry name" value="Forkhead"/>
    <property type="match status" value="1"/>
</dbReference>
<feature type="compositionally biased region" description="Polar residues" evidence="5">
    <location>
        <begin position="307"/>
        <end position="330"/>
    </location>
</feature>
<dbReference type="InterPro" id="IPR008984">
    <property type="entry name" value="SMAD_FHA_dom_sf"/>
</dbReference>
<feature type="compositionally biased region" description="Low complexity" evidence="5">
    <location>
        <begin position="1153"/>
        <end position="1178"/>
    </location>
</feature>